<dbReference type="InterPro" id="IPR036312">
    <property type="entry name" value="Bifun_inhib/LTP/seed_sf"/>
</dbReference>
<dbReference type="InterPro" id="IPR043325">
    <property type="entry name" value="LTSS"/>
</dbReference>
<evidence type="ECO:0000256" key="6">
    <source>
        <dbReference type="ARBA" id="ARBA00023157"/>
    </source>
</evidence>
<evidence type="ECO:0000256" key="1">
    <source>
        <dbReference type="ARBA" id="ARBA00004609"/>
    </source>
</evidence>
<evidence type="ECO:0000256" key="4">
    <source>
        <dbReference type="ARBA" id="ARBA00022622"/>
    </source>
</evidence>
<comment type="similarity">
    <text evidence="2">Belongs to the plant LTP family.</text>
</comment>
<evidence type="ECO:0000259" key="11">
    <source>
        <dbReference type="Pfam" id="PF14368"/>
    </source>
</evidence>
<keyword evidence="5 10" id="KW-0732">Signal</keyword>
<name>A0AAD7PWN1_QUISA</name>
<keyword evidence="13" id="KW-1185">Reference proteome</keyword>
<keyword evidence="6" id="KW-1015">Disulfide bond</keyword>
<feature type="compositionally biased region" description="Low complexity" evidence="9">
    <location>
        <begin position="140"/>
        <end position="153"/>
    </location>
</feature>
<protein>
    <submittedName>
        <fullName evidence="12">Lipid transfer protein</fullName>
    </submittedName>
</protein>
<dbReference type="GO" id="GO:0005886">
    <property type="term" value="C:plasma membrane"/>
    <property type="evidence" value="ECO:0007669"/>
    <property type="project" value="UniProtKB-SubCell"/>
</dbReference>
<dbReference type="SUPFAM" id="SSF47699">
    <property type="entry name" value="Bifunctional inhibitor/lipid-transfer protein/seed storage 2S albumin"/>
    <property type="match status" value="1"/>
</dbReference>
<comment type="subcellular location">
    <subcellularLocation>
        <location evidence="1">Cell membrane</location>
        <topology evidence="1">Lipid-anchor</topology>
        <topology evidence="1">GPI-anchor</topology>
    </subcellularLocation>
</comment>
<dbReference type="Gene3D" id="1.10.110.10">
    <property type="entry name" value="Plant lipid-transfer and hydrophobic proteins"/>
    <property type="match status" value="1"/>
</dbReference>
<keyword evidence="4" id="KW-0472">Membrane</keyword>
<evidence type="ECO:0000313" key="13">
    <source>
        <dbReference type="Proteomes" id="UP001163823"/>
    </source>
</evidence>
<feature type="signal peptide" evidence="10">
    <location>
        <begin position="1"/>
        <end position="22"/>
    </location>
</feature>
<evidence type="ECO:0000256" key="7">
    <source>
        <dbReference type="ARBA" id="ARBA00023180"/>
    </source>
</evidence>
<proteinExistence type="inferred from homology"/>
<feature type="region of interest" description="Disordered" evidence="9">
    <location>
        <begin position="120"/>
        <end position="153"/>
    </location>
</feature>
<keyword evidence="3" id="KW-1003">Cell membrane</keyword>
<comment type="caution">
    <text evidence="12">The sequence shown here is derived from an EMBL/GenBank/DDBJ whole genome shotgun (WGS) entry which is preliminary data.</text>
</comment>
<dbReference type="Pfam" id="PF14368">
    <property type="entry name" value="LTP_2"/>
    <property type="match status" value="1"/>
</dbReference>
<keyword evidence="4" id="KW-0336">GPI-anchor</keyword>
<keyword evidence="7" id="KW-0325">Glycoprotein</keyword>
<evidence type="ECO:0000256" key="10">
    <source>
        <dbReference type="SAM" id="SignalP"/>
    </source>
</evidence>
<accession>A0AAD7PWN1</accession>
<dbReference type="GO" id="GO:0098552">
    <property type="term" value="C:side of membrane"/>
    <property type="evidence" value="ECO:0007669"/>
    <property type="project" value="UniProtKB-KW"/>
</dbReference>
<keyword evidence="8" id="KW-0449">Lipoprotein</keyword>
<gene>
    <name evidence="12" type="ORF">O6P43_008470</name>
</gene>
<evidence type="ECO:0000256" key="3">
    <source>
        <dbReference type="ARBA" id="ARBA00022475"/>
    </source>
</evidence>
<evidence type="ECO:0000256" key="2">
    <source>
        <dbReference type="ARBA" id="ARBA00009748"/>
    </source>
</evidence>
<dbReference type="EMBL" id="JARAOO010000004">
    <property type="protein sequence ID" value="KAJ7970257.1"/>
    <property type="molecule type" value="Genomic_DNA"/>
</dbReference>
<sequence>MASKPLLSLFFILSSWVFMGFSQSLDSFLIHGGSTVHVDSMPCMKKLLPCQQFLKSTTAPSPSCCFPLTEMISDDSKCLCNVFNNPDFLKSLNVTQDDALKLAKACGANPDISICKKDAPAPSSSIPIPVPPTSKNDTITNENSTSSTAKSSATQGGTHFGVYGFGALLVALVFSAF</sequence>
<dbReference type="KEGG" id="qsa:O6P43_008470"/>
<dbReference type="AlphaFoldDB" id="A0AAD7PWN1"/>
<dbReference type="Proteomes" id="UP001163823">
    <property type="component" value="Chromosome 4"/>
</dbReference>
<evidence type="ECO:0000256" key="5">
    <source>
        <dbReference type="ARBA" id="ARBA00022729"/>
    </source>
</evidence>
<feature type="domain" description="Bifunctional inhibitor/plant lipid transfer protein/seed storage helical" evidence="11">
    <location>
        <begin position="42"/>
        <end position="115"/>
    </location>
</feature>
<reference evidence="12" key="1">
    <citation type="journal article" date="2023" name="Science">
        <title>Elucidation of the pathway for biosynthesis of saponin adjuvants from the soapbark tree.</title>
        <authorList>
            <person name="Reed J."/>
            <person name="Orme A."/>
            <person name="El-Demerdash A."/>
            <person name="Owen C."/>
            <person name="Martin L.B.B."/>
            <person name="Misra R.C."/>
            <person name="Kikuchi S."/>
            <person name="Rejzek M."/>
            <person name="Martin A.C."/>
            <person name="Harkess A."/>
            <person name="Leebens-Mack J."/>
            <person name="Louveau T."/>
            <person name="Stephenson M.J."/>
            <person name="Osbourn A."/>
        </authorList>
    </citation>
    <scope>NUCLEOTIDE SEQUENCE</scope>
    <source>
        <strain evidence="12">S10</strain>
    </source>
</reference>
<dbReference type="InterPro" id="IPR016140">
    <property type="entry name" value="Bifunc_inhib/LTP/seed_store"/>
</dbReference>
<dbReference type="PANTHER" id="PTHR33044">
    <property type="entry name" value="BIFUNCTIONAL INHIBITOR/LIPID-TRANSFER PROTEIN/SEED STORAGE 2S ALBUMIN SUPERFAMILY PROTEIN-RELATED"/>
    <property type="match status" value="1"/>
</dbReference>
<evidence type="ECO:0000256" key="9">
    <source>
        <dbReference type="SAM" id="MobiDB-lite"/>
    </source>
</evidence>
<organism evidence="12 13">
    <name type="scientific">Quillaja saponaria</name>
    <name type="common">Soap bark tree</name>
    <dbReference type="NCBI Taxonomy" id="32244"/>
    <lineage>
        <taxon>Eukaryota</taxon>
        <taxon>Viridiplantae</taxon>
        <taxon>Streptophyta</taxon>
        <taxon>Embryophyta</taxon>
        <taxon>Tracheophyta</taxon>
        <taxon>Spermatophyta</taxon>
        <taxon>Magnoliopsida</taxon>
        <taxon>eudicotyledons</taxon>
        <taxon>Gunneridae</taxon>
        <taxon>Pentapetalae</taxon>
        <taxon>rosids</taxon>
        <taxon>fabids</taxon>
        <taxon>Fabales</taxon>
        <taxon>Quillajaceae</taxon>
        <taxon>Quillaja</taxon>
    </lineage>
</organism>
<feature type="chain" id="PRO_5041934611" evidence="10">
    <location>
        <begin position="23"/>
        <end position="177"/>
    </location>
</feature>
<evidence type="ECO:0000313" key="12">
    <source>
        <dbReference type="EMBL" id="KAJ7970257.1"/>
    </source>
</evidence>
<evidence type="ECO:0000256" key="8">
    <source>
        <dbReference type="ARBA" id="ARBA00023288"/>
    </source>
</evidence>
<dbReference type="CDD" id="cd00010">
    <property type="entry name" value="AAI_LTSS"/>
    <property type="match status" value="1"/>
</dbReference>